<protein>
    <submittedName>
        <fullName evidence="2">Uncharacterized protein</fullName>
    </submittedName>
</protein>
<reference evidence="2" key="1">
    <citation type="submission" date="2020-05" db="EMBL/GenBank/DDBJ databases">
        <authorList>
            <person name="Chiriac C."/>
            <person name="Salcher M."/>
            <person name="Ghai R."/>
            <person name="Kavagutti S V."/>
        </authorList>
    </citation>
    <scope>NUCLEOTIDE SEQUENCE</scope>
</reference>
<name>A0A6J5T0W4_9CAUD</name>
<sequence length="93" mass="9993">MLLEEGAKAAAILPQILNELSKMRVELVSAATKSDHVPISALLSVSKIYSGVLKSLCLVMVALVVWLTGAKALLSNMDLEVVKPIKAEFEDTQ</sequence>
<accession>A0A6J5T0W4</accession>
<evidence type="ECO:0000313" key="2">
    <source>
        <dbReference type="EMBL" id="CAB4220297.1"/>
    </source>
</evidence>
<feature type="transmembrane region" description="Helical" evidence="1">
    <location>
        <begin position="48"/>
        <end position="67"/>
    </location>
</feature>
<dbReference type="EMBL" id="LR797490">
    <property type="protein sequence ID" value="CAB4220297.1"/>
    <property type="molecule type" value="Genomic_DNA"/>
</dbReference>
<keyword evidence="1" id="KW-0472">Membrane</keyword>
<organism evidence="2">
    <name type="scientific">uncultured Caudovirales phage</name>
    <dbReference type="NCBI Taxonomy" id="2100421"/>
    <lineage>
        <taxon>Viruses</taxon>
        <taxon>Duplodnaviria</taxon>
        <taxon>Heunggongvirae</taxon>
        <taxon>Uroviricota</taxon>
        <taxon>Caudoviricetes</taxon>
        <taxon>Peduoviridae</taxon>
        <taxon>Maltschvirus</taxon>
        <taxon>Maltschvirus maltsch</taxon>
    </lineage>
</organism>
<keyword evidence="1" id="KW-1133">Transmembrane helix</keyword>
<proteinExistence type="predicted"/>
<gene>
    <name evidence="2" type="ORF">UFOVP1625_8</name>
</gene>
<keyword evidence="1" id="KW-0812">Transmembrane</keyword>
<evidence type="ECO:0000256" key="1">
    <source>
        <dbReference type="SAM" id="Phobius"/>
    </source>
</evidence>